<dbReference type="InterPro" id="IPR018006">
    <property type="entry name" value="Flag_FliJ_proteobac"/>
</dbReference>
<evidence type="ECO:0000256" key="4">
    <source>
        <dbReference type="ARBA" id="ARBA00022448"/>
    </source>
</evidence>
<evidence type="ECO:0000256" key="8">
    <source>
        <dbReference type="ARBA" id="ARBA00022927"/>
    </source>
</evidence>
<keyword evidence="8" id="KW-0653">Protein transport</keyword>
<dbReference type="STRING" id="1229521.D791_03720"/>
<dbReference type="GO" id="GO:0006935">
    <property type="term" value="P:chemotaxis"/>
    <property type="evidence" value="ECO:0007669"/>
    <property type="project" value="UniProtKB-KW"/>
</dbReference>
<organism evidence="13 14">
    <name type="scientific">Nitrincola nitratireducens</name>
    <dbReference type="NCBI Taxonomy" id="1229521"/>
    <lineage>
        <taxon>Bacteria</taxon>
        <taxon>Pseudomonadati</taxon>
        <taxon>Pseudomonadota</taxon>
        <taxon>Gammaproteobacteria</taxon>
        <taxon>Oceanospirillales</taxon>
        <taxon>Oceanospirillaceae</taxon>
        <taxon>Nitrincola</taxon>
    </lineage>
</organism>
<dbReference type="InterPro" id="IPR052570">
    <property type="entry name" value="FliJ"/>
</dbReference>
<keyword evidence="5" id="KW-1003">Cell membrane</keyword>
<dbReference type="GO" id="GO:0009288">
    <property type="term" value="C:bacterial-type flagellum"/>
    <property type="evidence" value="ECO:0007669"/>
    <property type="project" value="InterPro"/>
</dbReference>
<keyword evidence="13" id="KW-0966">Cell projection</keyword>
<keyword evidence="11" id="KW-0175">Coiled coil</keyword>
<evidence type="ECO:0000256" key="10">
    <source>
        <dbReference type="ARBA" id="ARBA00023225"/>
    </source>
</evidence>
<gene>
    <name evidence="13" type="primary">fliJ</name>
    <name evidence="13" type="ORF">D791_03720</name>
</gene>
<feature type="compositionally biased region" description="Basic and acidic residues" evidence="12">
    <location>
        <begin position="124"/>
        <end position="140"/>
    </location>
</feature>
<dbReference type="AlphaFoldDB" id="W9UQI2"/>
<evidence type="ECO:0000313" key="13">
    <source>
        <dbReference type="EMBL" id="EXJ09334.1"/>
    </source>
</evidence>
<sequence length="152" mass="17955">MTKKKSDRLALVHDLAVKKREKADQYLAESRQRMTQAETQLQQLEGYLREYQEQFTQNGQQGFSSSQIVSHQAFISRLQHAVRQQYQTLYLARDQYEQVLKHWQHSYAQAKGLEKLHDKALDAEQVQRDKKEQQQIDERSQLTQRSGVFSSD</sequence>
<dbReference type="PRINTS" id="PR01004">
    <property type="entry name" value="FLGFLIJ"/>
</dbReference>
<evidence type="ECO:0000256" key="11">
    <source>
        <dbReference type="SAM" id="Coils"/>
    </source>
</evidence>
<reference evidence="14" key="1">
    <citation type="submission" date="2012-11" db="EMBL/GenBank/DDBJ databases">
        <authorList>
            <person name="Singh A."/>
            <person name="Pinnaka A.K."/>
            <person name="Vaidya B."/>
        </authorList>
    </citation>
    <scope>NUCLEOTIDE SEQUENCE [LARGE SCALE GENOMIC DNA]</scope>
    <source>
        <strain evidence="14">AK23</strain>
    </source>
</reference>
<dbReference type="OrthoDB" id="6118332at2"/>
<comment type="subcellular location">
    <subcellularLocation>
        <location evidence="1">Cell membrane</location>
        <topology evidence="1">Peripheral membrane protein</topology>
        <orientation evidence="1">Cytoplasmic side</orientation>
    </subcellularLocation>
</comment>
<evidence type="ECO:0000256" key="5">
    <source>
        <dbReference type="ARBA" id="ARBA00022475"/>
    </source>
</evidence>
<dbReference type="GO" id="GO:0044781">
    <property type="term" value="P:bacterial-type flagellum organization"/>
    <property type="evidence" value="ECO:0007669"/>
    <property type="project" value="UniProtKB-KW"/>
</dbReference>
<evidence type="ECO:0000313" key="14">
    <source>
        <dbReference type="Proteomes" id="UP000019464"/>
    </source>
</evidence>
<keyword evidence="7" id="KW-1005">Bacterial flagellum biogenesis</keyword>
<dbReference type="RefSeq" id="WP_036514164.1">
    <property type="nucleotide sequence ID" value="NZ_AONB01000026.1"/>
</dbReference>
<evidence type="ECO:0000256" key="12">
    <source>
        <dbReference type="SAM" id="MobiDB-lite"/>
    </source>
</evidence>
<evidence type="ECO:0000256" key="2">
    <source>
        <dbReference type="ARBA" id="ARBA00010004"/>
    </source>
</evidence>
<evidence type="ECO:0000256" key="7">
    <source>
        <dbReference type="ARBA" id="ARBA00022795"/>
    </source>
</evidence>
<feature type="region of interest" description="Disordered" evidence="12">
    <location>
        <begin position="124"/>
        <end position="152"/>
    </location>
</feature>
<keyword evidence="9" id="KW-0472">Membrane</keyword>
<proteinExistence type="inferred from homology"/>
<dbReference type="GO" id="GO:0071973">
    <property type="term" value="P:bacterial-type flagellum-dependent cell motility"/>
    <property type="evidence" value="ECO:0007669"/>
    <property type="project" value="InterPro"/>
</dbReference>
<keyword evidence="13" id="KW-0282">Flagellum</keyword>
<evidence type="ECO:0000256" key="1">
    <source>
        <dbReference type="ARBA" id="ARBA00004413"/>
    </source>
</evidence>
<comment type="similarity">
    <text evidence="2">Belongs to the FliJ family.</text>
</comment>
<accession>W9UQI2</accession>
<dbReference type="GO" id="GO:0015031">
    <property type="term" value="P:protein transport"/>
    <property type="evidence" value="ECO:0007669"/>
    <property type="project" value="UniProtKB-KW"/>
</dbReference>
<reference evidence="13 14" key="2">
    <citation type="journal article" date="2015" name="Syst. Appl. Microbiol.">
        <title>Nitrincola nitratireducens sp. nov. isolated from a haloalkaline crater lake.</title>
        <authorList>
            <person name="Singh A."/>
            <person name="Vaidya B."/>
            <person name="Tanuku N.R."/>
            <person name="Pinnaka A.K."/>
        </authorList>
    </citation>
    <scope>NUCLEOTIDE SEQUENCE [LARGE SCALE GENOMIC DNA]</scope>
    <source>
        <strain evidence="13 14">AK23</strain>
    </source>
</reference>
<comment type="caution">
    <text evidence="13">The sequence shown here is derived from an EMBL/GenBank/DDBJ whole genome shotgun (WGS) entry which is preliminary data.</text>
</comment>
<dbReference type="GO" id="GO:0003774">
    <property type="term" value="F:cytoskeletal motor activity"/>
    <property type="evidence" value="ECO:0007669"/>
    <property type="project" value="InterPro"/>
</dbReference>
<keyword evidence="14" id="KW-1185">Reference proteome</keyword>
<feature type="coiled-coil region" evidence="11">
    <location>
        <begin position="20"/>
        <end position="54"/>
    </location>
</feature>
<dbReference type="InterPro" id="IPR053716">
    <property type="entry name" value="Flag_assembly_chemotaxis_eff"/>
</dbReference>
<evidence type="ECO:0000256" key="6">
    <source>
        <dbReference type="ARBA" id="ARBA00022500"/>
    </source>
</evidence>
<evidence type="ECO:0000256" key="3">
    <source>
        <dbReference type="ARBA" id="ARBA00020392"/>
    </source>
</evidence>
<name>W9UQI2_9GAMM</name>
<dbReference type="InterPro" id="IPR012823">
    <property type="entry name" value="Flagell_FliJ"/>
</dbReference>
<dbReference type="GO" id="GO:0005886">
    <property type="term" value="C:plasma membrane"/>
    <property type="evidence" value="ECO:0007669"/>
    <property type="project" value="UniProtKB-SubCell"/>
</dbReference>
<dbReference type="PANTHER" id="PTHR38786">
    <property type="entry name" value="FLAGELLAR FLIJ PROTEIN"/>
    <property type="match status" value="1"/>
</dbReference>
<feature type="compositionally biased region" description="Polar residues" evidence="12">
    <location>
        <begin position="141"/>
        <end position="152"/>
    </location>
</feature>
<dbReference type="NCBIfam" id="TIGR02473">
    <property type="entry name" value="flagell_FliJ"/>
    <property type="match status" value="1"/>
</dbReference>
<dbReference type="EMBL" id="AONB01000026">
    <property type="protein sequence ID" value="EXJ09334.1"/>
    <property type="molecule type" value="Genomic_DNA"/>
</dbReference>
<dbReference type="Gene3D" id="1.10.287.1700">
    <property type="match status" value="1"/>
</dbReference>
<protein>
    <recommendedName>
        <fullName evidence="3">Flagellar FliJ protein</fullName>
    </recommendedName>
</protein>
<dbReference type="Proteomes" id="UP000019464">
    <property type="component" value="Unassembled WGS sequence"/>
</dbReference>
<dbReference type="PANTHER" id="PTHR38786:SF1">
    <property type="entry name" value="FLAGELLAR FLIJ PROTEIN"/>
    <property type="match status" value="1"/>
</dbReference>
<keyword evidence="13" id="KW-0969">Cilium</keyword>
<keyword evidence="4" id="KW-0813">Transport</keyword>
<keyword evidence="10" id="KW-1006">Bacterial flagellum protein export</keyword>
<keyword evidence="6" id="KW-0145">Chemotaxis</keyword>
<evidence type="ECO:0000256" key="9">
    <source>
        <dbReference type="ARBA" id="ARBA00023136"/>
    </source>
</evidence>
<dbReference type="Pfam" id="PF02050">
    <property type="entry name" value="FliJ"/>
    <property type="match status" value="1"/>
</dbReference>